<dbReference type="AlphaFoldDB" id="A0A9J6F7W4"/>
<accession>A0A9J6F7W4</accession>
<protein>
    <submittedName>
        <fullName evidence="2">Uncharacterized protein</fullName>
    </submittedName>
</protein>
<comment type="caution">
    <text evidence="2">The sequence shown here is derived from an EMBL/GenBank/DDBJ whole genome shotgun (WGS) entry which is preliminary data.</text>
</comment>
<evidence type="ECO:0000313" key="3">
    <source>
        <dbReference type="Proteomes" id="UP000821866"/>
    </source>
</evidence>
<gene>
    <name evidence="2" type="ORF">HPB51_021248</name>
</gene>
<keyword evidence="3" id="KW-1185">Reference proteome</keyword>
<feature type="region of interest" description="Disordered" evidence="1">
    <location>
        <begin position="50"/>
        <end position="78"/>
    </location>
</feature>
<organism evidence="2 3">
    <name type="scientific">Rhipicephalus microplus</name>
    <name type="common">Cattle tick</name>
    <name type="synonym">Boophilus microplus</name>
    <dbReference type="NCBI Taxonomy" id="6941"/>
    <lineage>
        <taxon>Eukaryota</taxon>
        <taxon>Metazoa</taxon>
        <taxon>Ecdysozoa</taxon>
        <taxon>Arthropoda</taxon>
        <taxon>Chelicerata</taxon>
        <taxon>Arachnida</taxon>
        <taxon>Acari</taxon>
        <taxon>Parasitiformes</taxon>
        <taxon>Ixodida</taxon>
        <taxon>Ixodoidea</taxon>
        <taxon>Ixodidae</taxon>
        <taxon>Rhipicephalinae</taxon>
        <taxon>Rhipicephalus</taxon>
        <taxon>Boophilus</taxon>
    </lineage>
</organism>
<proteinExistence type="predicted"/>
<evidence type="ECO:0000256" key="1">
    <source>
        <dbReference type="SAM" id="MobiDB-lite"/>
    </source>
</evidence>
<dbReference type="EMBL" id="JABSTU010000001">
    <property type="protein sequence ID" value="KAH8042164.1"/>
    <property type="molecule type" value="Genomic_DNA"/>
</dbReference>
<reference evidence="2" key="2">
    <citation type="submission" date="2021-09" db="EMBL/GenBank/DDBJ databases">
        <authorList>
            <person name="Jia N."/>
            <person name="Wang J."/>
            <person name="Shi W."/>
            <person name="Du L."/>
            <person name="Sun Y."/>
            <person name="Zhan W."/>
            <person name="Jiang J."/>
            <person name="Wang Q."/>
            <person name="Zhang B."/>
            <person name="Ji P."/>
            <person name="Sakyi L.B."/>
            <person name="Cui X."/>
            <person name="Yuan T."/>
            <person name="Jiang B."/>
            <person name="Yang W."/>
            <person name="Lam T.T.-Y."/>
            <person name="Chang Q."/>
            <person name="Ding S."/>
            <person name="Wang X."/>
            <person name="Zhu J."/>
            <person name="Ruan X."/>
            <person name="Zhao L."/>
            <person name="Wei J."/>
            <person name="Que T."/>
            <person name="Du C."/>
            <person name="Cheng J."/>
            <person name="Dai P."/>
            <person name="Han X."/>
            <person name="Huang E."/>
            <person name="Gao Y."/>
            <person name="Liu J."/>
            <person name="Shao H."/>
            <person name="Ye R."/>
            <person name="Li L."/>
            <person name="Wei W."/>
            <person name="Wang X."/>
            <person name="Wang C."/>
            <person name="Huo Q."/>
            <person name="Li W."/>
            <person name="Guo W."/>
            <person name="Chen H."/>
            <person name="Chen S."/>
            <person name="Zhou L."/>
            <person name="Zhou L."/>
            <person name="Ni X."/>
            <person name="Tian J."/>
            <person name="Zhou Y."/>
            <person name="Sheng Y."/>
            <person name="Liu T."/>
            <person name="Pan Y."/>
            <person name="Xia L."/>
            <person name="Li J."/>
            <person name="Zhao F."/>
            <person name="Cao W."/>
        </authorList>
    </citation>
    <scope>NUCLEOTIDE SEQUENCE</scope>
    <source>
        <strain evidence="2">Rmic-2018</strain>
        <tissue evidence="2">Larvae</tissue>
    </source>
</reference>
<reference evidence="2" key="1">
    <citation type="journal article" date="2020" name="Cell">
        <title>Large-Scale Comparative Analyses of Tick Genomes Elucidate Their Genetic Diversity and Vector Capacities.</title>
        <authorList>
            <consortium name="Tick Genome and Microbiome Consortium (TIGMIC)"/>
            <person name="Jia N."/>
            <person name="Wang J."/>
            <person name="Shi W."/>
            <person name="Du L."/>
            <person name="Sun Y."/>
            <person name="Zhan W."/>
            <person name="Jiang J.F."/>
            <person name="Wang Q."/>
            <person name="Zhang B."/>
            <person name="Ji P."/>
            <person name="Bell-Sakyi L."/>
            <person name="Cui X.M."/>
            <person name="Yuan T.T."/>
            <person name="Jiang B.G."/>
            <person name="Yang W.F."/>
            <person name="Lam T.T."/>
            <person name="Chang Q.C."/>
            <person name="Ding S.J."/>
            <person name="Wang X.J."/>
            <person name="Zhu J.G."/>
            <person name="Ruan X.D."/>
            <person name="Zhao L."/>
            <person name="Wei J.T."/>
            <person name="Ye R.Z."/>
            <person name="Que T.C."/>
            <person name="Du C.H."/>
            <person name="Zhou Y.H."/>
            <person name="Cheng J.X."/>
            <person name="Dai P.F."/>
            <person name="Guo W.B."/>
            <person name="Han X.H."/>
            <person name="Huang E.J."/>
            <person name="Li L.F."/>
            <person name="Wei W."/>
            <person name="Gao Y.C."/>
            <person name="Liu J.Z."/>
            <person name="Shao H.Z."/>
            <person name="Wang X."/>
            <person name="Wang C.C."/>
            <person name="Yang T.C."/>
            <person name="Huo Q.B."/>
            <person name="Li W."/>
            <person name="Chen H.Y."/>
            <person name="Chen S.E."/>
            <person name="Zhou L.G."/>
            <person name="Ni X.B."/>
            <person name="Tian J.H."/>
            <person name="Sheng Y."/>
            <person name="Liu T."/>
            <person name="Pan Y.S."/>
            <person name="Xia L.Y."/>
            <person name="Li J."/>
            <person name="Zhao F."/>
            <person name="Cao W.C."/>
        </authorList>
    </citation>
    <scope>NUCLEOTIDE SEQUENCE</scope>
    <source>
        <strain evidence="2">Rmic-2018</strain>
    </source>
</reference>
<name>A0A9J6F7W4_RHIMP</name>
<dbReference type="Proteomes" id="UP000821866">
    <property type="component" value="Chromosome 1"/>
</dbReference>
<feature type="compositionally biased region" description="Pro residues" evidence="1">
    <location>
        <begin position="117"/>
        <end position="126"/>
    </location>
</feature>
<evidence type="ECO:0000313" key="2">
    <source>
        <dbReference type="EMBL" id="KAH8042164.1"/>
    </source>
</evidence>
<feature type="region of interest" description="Disordered" evidence="1">
    <location>
        <begin position="108"/>
        <end position="133"/>
    </location>
</feature>
<sequence>MRMRGRLEQQQHLCSSPRIGRGERCGFFFAFIFFAMSYTFAGDGSAEAIQRGTGKGTMDKRGPPGKQTGSRSKESEPRIRELYSAASAAAGDALSFLDRCSGSSSIVVSGFSRRPPKPSSQPPPPQHLRGLRLPAFPPAFLPRTSLGRRRRPRHSTRQPRALTRLLSKRRRRHVTVRRRRSTQRRRYSFEKDMIACRNVRSNDKPWSKSFSSQVWVLKRITAAPGGTAATYIPSLSRQRWLWRLGAKTEERPSEIAVAVERLVVPPPHHLHLLSL</sequence>